<dbReference type="Pfam" id="PF01965">
    <property type="entry name" value="DJ-1_PfpI"/>
    <property type="match status" value="1"/>
</dbReference>
<keyword evidence="3" id="KW-1185">Reference proteome</keyword>
<dbReference type="EMBL" id="JAMYWD010000007">
    <property type="protein sequence ID" value="KAJ4965182.1"/>
    <property type="molecule type" value="Genomic_DNA"/>
</dbReference>
<comment type="caution">
    <text evidence="2">The sequence shown here is derived from an EMBL/GenBank/DDBJ whole genome shotgun (WGS) entry which is preliminary data.</text>
</comment>
<dbReference type="Proteomes" id="UP001141806">
    <property type="component" value="Unassembled WGS sequence"/>
</dbReference>
<gene>
    <name evidence="2" type="ORF">NE237_017031</name>
</gene>
<dbReference type="InterPro" id="IPR050325">
    <property type="entry name" value="Prot/Nucl_acid_deglycase"/>
</dbReference>
<dbReference type="PANTHER" id="PTHR48094:SF7">
    <property type="entry name" value="PROTEIN DJ-1 HOMOLOG C"/>
    <property type="match status" value="1"/>
</dbReference>
<feature type="domain" description="DJ-1/PfpI" evidence="1">
    <location>
        <begin position="26"/>
        <end position="90"/>
    </location>
</feature>
<dbReference type="Gene3D" id="3.40.50.880">
    <property type="match status" value="1"/>
</dbReference>
<sequence length="134" mass="14902">MALRNDADRSPVWTHFMLPPCAGTWVLIPVANGSEEIEIVTLVDILRRAKVDVVVVSIEKSVQIVASQGTKIVANKFIKKVVESIYDLIIFLEVIEFKLKNENPVAEGCDKVGVQDLSLRRPKVIYRCIAANLA</sequence>
<protein>
    <recommendedName>
        <fullName evidence="1">DJ-1/PfpI domain-containing protein</fullName>
    </recommendedName>
</protein>
<accession>A0A9Q0K787</accession>
<dbReference type="GO" id="GO:1903189">
    <property type="term" value="P:glyoxal metabolic process"/>
    <property type="evidence" value="ECO:0007669"/>
    <property type="project" value="TreeGrafter"/>
</dbReference>
<dbReference type="GO" id="GO:0005737">
    <property type="term" value="C:cytoplasm"/>
    <property type="evidence" value="ECO:0007669"/>
    <property type="project" value="TreeGrafter"/>
</dbReference>
<dbReference type="SUPFAM" id="SSF52317">
    <property type="entry name" value="Class I glutamine amidotransferase-like"/>
    <property type="match status" value="1"/>
</dbReference>
<evidence type="ECO:0000313" key="3">
    <source>
        <dbReference type="Proteomes" id="UP001141806"/>
    </source>
</evidence>
<dbReference type="InterPro" id="IPR029062">
    <property type="entry name" value="Class_I_gatase-like"/>
</dbReference>
<reference evidence="2" key="1">
    <citation type="journal article" date="2023" name="Plant J.">
        <title>The genome of the king protea, Protea cynaroides.</title>
        <authorList>
            <person name="Chang J."/>
            <person name="Duong T.A."/>
            <person name="Schoeman C."/>
            <person name="Ma X."/>
            <person name="Roodt D."/>
            <person name="Barker N."/>
            <person name="Li Z."/>
            <person name="Van de Peer Y."/>
            <person name="Mizrachi E."/>
        </authorList>
    </citation>
    <scope>NUCLEOTIDE SEQUENCE</scope>
    <source>
        <tissue evidence="2">Young leaves</tissue>
    </source>
</reference>
<evidence type="ECO:0000259" key="1">
    <source>
        <dbReference type="Pfam" id="PF01965"/>
    </source>
</evidence>
<dbReference type="InterPro" id="IPR002818">
    <property type="entry name" value="DJ-1/PfpI"/>
</dbReference>
<name>A0A9Q0K787_9MAGN</name>
<organism evidence="2 3">
    <name type="scientific">Protea cynaroides</name>
    <dbReference type="NCBI Taxonomy" id="273540"/>
    <lineage>
        <taxon>Eukaryota</taxon>
        <taxon>Viridiplantae</taxon>
        <taxon>Streptophyta</taxon>
        <taxon>Embryophyta</taxon>
        <taxon>Tracheophyta</taxon>
        <taxon>Spermatophyta</taxon>
        <taxon>Magnoliopsida</taxon>
        <taxon>Proteales</taxon>
        <taxon>Proteaceae</taxon>
        <taxon>Protea</taxon>
    </lineage>
</organism>
<proteinExistence type="predicted"/>
<evidence type="ECO:0000313" key="2">
    <source>
        <dbReference type="EMBL" id="KAJ4965182.1"/>
    </source>
</evidence>
<dbReference type="PANTHER" id="PTHR48094">
    <property type="entry name" value="PROTEIN/NUCLEIC ACID DEGLYCASE DJ-1-RELATED"/>
    <property type="match status" value="1"/>
</dbReference>
<dbReference type="AlphaFoldDB" id="A0A9Q0K787"/>
<dbReference type="OrthoDB" id="543156at2759"/>